<evidence type="ECO:0000256" key="6">
    <source>
        <dbReference type="SAM" id="Phobius"/>
    </source>
</evidence>
<feature type="compositionally biased region" description="Basic and acidic residues" evidence="5">
    <location>
        <begin position="1"/>
        <end position="11"/>
    </location>
</feature>
<dbReference type="OrthoDB" id="261587at2"/>
<evidence type="ECO:0000313" key="8">
    <source>
        <dbReference type="Proteomes" id="UP000002931"/>
    </source>
</evidence>
<evidence type="ECO:0000256" key="2">
    <source>
        <dbReference type="ARBA" id="ARBA00022692"/>
    </source>
</evidence>
<organism evidence="7 8">
    <name type="scientific">Maritimibacter alkaliphilus HTCC2654</name>
    <dbReference type="NCBI Taxonomy" id="314271"/>
    <lineage>
        <taxon>Bacteria</taxon>
        <taxon>Pseudomonadati</taxon>
        <taxon>Pseudomonadota</taxon>
        <taxon>Alphaproteobacteria</taxon>
        <taxon>Rhodobacterales</taxon>
        <taxon>Roseobacteraceae</taxon>
        <taxon>Maritimibacter</taxon>
    </lineage>
</organism>
<feature type="transmembrane region" description="Helical" evidence="6">
    <location>
        <begin position="56"/>
        <end position="77"/>
    </location>
</feature>
<name>A3V9U1_9RHOB</name>
<feature type="transmembrane region" description="Helical" evidence="6">
    <location>
        <begin position="97"/>
        <end position="122"/>
    </location>
</feature>
<dbReference type="PANTHER" id="PTHR30520:SF2">
    <property type="entry name" value="INNER MEMBRANE PROTEIN YFDC"/>
    <property type="match status" value="1"/>
</dbReference>
<dbReference type="InterPro" id="IPR023271">
    <property type="entry name" value="Aquaporin-like"/>
</dbReference>
<sequence length="286" mass="31044">MHDHSPDRDSPAPDPALEEEEQQEEIKEASKLSPTTIYEVIRLDGEEELRRNKLSLMWSGISAGIVISLSVLGEAIFRAHLPDTPARYLIENLGYSLGFLMVIVGRMQLFTENTMTTVLPLLDKPGWGVLGRTAVLWAIVLIANVIGAFVVALFYAYGGALGDDLMAAMFELSLHAVGFEPGEAFARGIPAGVLIAAIVWMLPQVKDAAVAIIVIFTWLIAAGDFTHIVAGSVEMALLMVVGDLSLTDGVFDFFLPVLAGNVIGGTAIFTMLIYGQTRRDRERRLG</sequence>
<feature type="transmembrane region" description="Helical" evidence="6">
    <location>
        <begin position="184"/>
        <end position="202"/>
    </location>
</feature>
<gene>
    <name evidence="7" type="ORF">RB2654_18903</name>
</gene>
<dbReference type="PANTHER" id="PTHR30520">
    <property type="entry name" value="FORMATE TRANSPORTER-RELATED"/>
    <property type="match status" value="1"/>
</dbReference>
<dbReference type="Gene3D" id="1.20.1080.10">
    <property type="entry name" value="Glycerol uptake facilitator protein"/>
    <property type="match status" value="1"/>
</dbReference>
<keyword evidence="8" id="KW-1185">Reference proteome</keyword>
<evidence type="ECO:0000256" key="5">
    <source>
        <dbReference type="SAM" id="MobiDB-lite"/>
    </source>
</evidence>
<dbReference type="STRING" id="314271.RB2654_18903"/>
<accession>A3V9U1</accession>
<keyword evidence="4 6" id="KW-0472">Membrane</keyword>
<dbReference type="Pfam" id="PF01226">
    <property type="entry name" value="Form_Nir_trans"/>
    <property type="match status" value="1"/>
</dbReference>
<comment type="subcellular location">
    <subcellularLocation>
        <location evidence="1">Membrane</location>
        <topology evidence="1">Multi-pass membrane protein</topology>
    </subcellularLocation>
</comment>
<evidence type="ECO:0000256" key="4">
    <source>
        <dbReference type="ARBA" id="ARBA00023136"/>
    </source>
</evidence>
<dbReference type="EMBL" id="AAMT01000001">
    <property type="protein sequence ID" value="EAQ14682.1"/>
    <property type="molecule type" value="Genomic_DNA"/>
</dbReference>
<reference evidence="7 8" key="1">
    <citation type="journal article" date="2010" name="J. Bacteriol.">
        <title>Genome sequences of Pelagibaca bermudensis HTCC2601T and Maritimibacter alkaliphilus HTCC2654T, the type strains of two marine Roseobacter genera.</title>
        <authorList>
            <person name="Thrash J.C."/>
            <person name="Cho J.C."/>
            <person name="Ferriera S."/>
            <person name="Johnson J."/>
            <person name="Vergin K.L."/>
            <person name="Giovannoni S.J."/>
        </authorList>
    </citation>
    <scope>NUCLEOTIDE SEQUENCE [LARGE SCALE GENOMIC DNA]</scope>
    <source>
        <strain evidence="7 8">HTCC2654</strain>
    </source>
</reference>
<feature type="region of interest" description="Disordered" evidence="5">
    <location>
        <begin position="1"/>
        <end position="30"/>
    </location>
</feature>
<dbReference type="AlphaFoldDB" id="A3V9U1"/>
<evidence type="ECO:0000313" key="7">
    <source>
        <dbReference type="EMBL" id="EAQ14682.1"/>
    </source>
</evidence>
<feature type="transmembrane region" description="Helical" evidence="6">
    <location>
        <begin position="209"/>
        <end position="233"/>
    </location>
</feature>
<dbReference type="HOGENOM" id="CLU_061519_1_0_5"/>
<feature type="transmembrane region" description="Helical" evidence="6">
    <location>
        <begin position="134"/>
        <end position="157"/>
    </location>
</feature>
<dbReference type="Proteomes" id="UP000002931">
    <property type="component" value="Unassembled WGS sequence"/>
</dbReference>
<dbReference type="RefSeq" id="WP_008334474.1">
    <property type="nucleotide sequence ID" value="NZ_CH902578.1"/>
</dbReference>
<dbReference type="InterPro" id="IPR000292">
    <property type="entry name" value="For/NO2_transpt"/>
</dbReference>
<dbReference type="GO" id="GO:0005886">
    <property type="term" value="C:plasma membrane"/>
    <property type="evidence" value="ECO:0007669"/>
    <property type="project" value="TreeGrafter"/>
</dbReference>
<dbReference type="eggNOG" id="COG2116">
    <property type="taxonomic scope" value="Bacteria"/>
</dbReference>
<feature type="transmembrane region" description="Helical" evidence="6">
    <location>
        <begin position="253"/>
        <end position="274"/>
    </location>
</feature>
<protein>
    <submittedName>
        <fullName evidence="7">Putative transporter (Formate/nitrite transporter family protein)</fullName>
    </submittedName>
</protein>
<proteinExistence type="predicted"/>
<keyword evidence="2 6" id="KW-0812">Transmembrane</keyword>
<evidence type="ECO:0000256" key="1">
    <source>
        <dbReference type="ARBA" id="ARBA00004141"/>
    </source>
</evidence>
<comment type="caution">
    <text evidence="7">The sequence shown here is derived from an EMBL/GenBank/DDBJ whole genome shotgun (WGS) entry which is preliminary data.</text>
</comment>
<evidence type="ECO:0000256" key="3">
    <source>
        <dbReference type="ARBA" id="ARBA00022989"/>
    </source>
</evidence>
<keyword evidence="3 6" id="KW-1133">Transmembrane helix</keyword>
<dbReference type="GO" id="GO:0015499">
    <property type="term" value="F:formate transmembrane transporter activity"/>
    <property type="evidence" value="ECO:0007669"/>
    <property type="project" value="TreeGrafter"/>
</dbReference>